<reference evidence="2" key="1">
    <citation type="journal article" date="2016" name="Nature">
        <title>The genome of the seagrass Zostera marina reveals angiosperm adaptation to the sea.</title>
        <authorList>
            <person name="Olsen J.L."/>
            <person name="Rouze P."/>
            <person name="Verhelst B."/>
            <person name="Lin Y.-C."/>
            <person name="Bayer T."/>
            <person name="Collen J."/>
            <person name="Dattolo E."/>
            <person name="De Paoli E."/>
            <person name="Dittami S."/>
            <person name="Maumus F."/>
            <person name="Michel G."/>
            <person name="Kersting A."/>
            <person name="Lauritano C."/>
            <person name="Lohaus R."/>
            <person name="Toepel M."/>
            <person name="Tonon T."/>
            <person name="Vanneste K."/>
            <person name="Amirebrahimi M."/>
            <person name="Brakel J."/>
            <person name="Bostroem C."/>
            <person name="Chovatia M."/>
            <person name="Grimwood J."/>
            <person name="Jenkins J.W."/>
            <person name="Jueterbock A."/>
            <person name="Mraz A."/>
            <person name="Stam W.T."/>
            <person name="Tice H."/>
            <person name="Bornberg-Bauer E."/>
            <person name="Green P.J."/>
            <person name="Pearson G.A."/>
            <person name="Procaccini G."/>
            <person name="Duarte C.M."/>
            <person name="Schmutz J."/>
            <person name="Reusch T.B.H."/>
            <person name="Van de Peer Y."/>
        </authorList>
    </citation>
    <scope>NUCLEOTIDE SEQUENCE [LARGE SCALE GENOMIC DNA]</scope>
    <source>
        <strain evidence="2">cv. Finnish</strain>
    </source>
</reference>
<dbReference type="AlphaFoldDB" id="A0A0K9PLE5"/>
<dbReference type="PANTHER" id="PTHR46456">
    <property type="entry name" value="DNA REPAIR PROTEIN RAD51 HOMOLOG 2"/>
    <property type="match status" value="1"/>
</dbReference>
<dbReference type="GO" id="GO:0003677">
    <property type="term" value="F:DNA binding"/>
    <property type="evidence" value="ECO:0007669"/>
    <property type="project" value="InterPro"/>
</dbReference>
<comment type="caution">
    <text evidence="1">The sequence shown here is derived from an EMBL/GenBank/DDBJ whole genome shotgun (WGS) entry which is preliminary data.</text>
</comment>
<sequence length="124" mass="13742">MMKQYRNSPNCWVLHWAGQKFIKVAKSPLSPPIAFPFIVDASGILLLSDDGIPVSGSEINSIRSQECSLLSGGKDHWKIDLVLIKNCQKLGFKMLMCAPQLIGSSGGSLDLDRYHHLDDMENIN</sequence>
<dbReference type="STRING" id="29655.A0A0K9PLE5"/>
<dbReference type="GO" id="GO:0033063">
    <property type="term" value="C:Rad51B-Rad51C-Rad51D-XRCC2 complex"/>
    <property type="evidence" value="ECO:0007669"/>
    <property type="project" value="InterPro"/>
</dbReference>
<keyword evidence="2" id="KW-1185">Reference proteome</keyword>
<accession>A0A0K9PLE5</accession>
<evidence type="ECO:0000313" key="1">
    <source>
        <dbReference type="EMBL" id="KMZ69786.1"/>
    </source>
</evidence>
<dbReference type="InterPro" id="IPR030548">
    <property type="entry name" value="RAD51B"/>
</dbReference>
<dbReference type="EMBL" id="LFYR01000749">
    <property type="protein sequence ID" value="KMZ69786.1"/>
    <property type="molecule type" value="Genomic_DNA"/>
</dbReference>
<protein>
    <submittedName>
        <fullName evidence="1">Uncharacterized protein</fullName>
    </submittedName>
</protein>
<gene>
    <name evidence="1" type="ORF">ZOSMA_207G00280</name>
</gene>
<evidence type="ECO:0000313" key="2">
    <source>
        <dbReference type="Proteomes" id="UP000036987"/>
    </source>
</evidence>
<dbReference type="OrthoDB" id="5957327at2759"/>
<dbReference type="Proteomes" id="UP000036987">
    <property type="component" value="Unassembled WGS sequence"/>
</dbReference>
<dbReference type="GO" id="GO:0000724">
    <property type="term" value="P:double-strand break repair via homologous recombination"/>
    <property type="evidence" value="ECO:0007669"/>
    <property type="project" value="InterPro"/>
</dbReference>
<proteinExistence type="predicted"/>
<name>A0A0K9PLE5_ZOSMR</name>
<dbReference type="PANTHER" id="PTHR46456:SF1">
    <property type="entry name" value="DNA REPAIR PROTEIN RAD51 HOMOLOG 2"/>
    <property type="match status" value="1"/>
</dbReference>
<organism evidence="1 2">
    <name type="scientific">Zostera marina</name>
    <name type="common">Eelgrass</name>
    <dbReference type="NCBI Taxonomy" id="29655"/>
    <lineage>
        <taxon>Eukaryota</taxon>
        <taxon>Viridiplantae</taxon>
        <taxon>Streptophyta</taxon>
        <taxon>Embryophyta</taxon>
        <taxon>Tracheophyta</taxon>
        <taxon>Spermatophyta</taxon>
        <taxon>Magnoliopsida</taxon>
        <taxon>Liliopsida</taxon>
        <taxon>Zosteraceae</taxon>
        <taxon>Zostera</taxon>
    </lineage>
</organism>